<dbReference type="STRING" id="323259.Mhun_1311"/>
<dbReference type="NCBIfam" id="NF045767">
    <property type="entry name" value="RuberyRbr"/>
    <property type="match status" value="1"/>
</dbReference>
<evidence type="ECO:0000256" key="3">
    <source>
        <dbReference type="ARBA" id="ARBA00022723"/>
    </source>
</evidence>
<dbReference type="InterPro" id="IPR012347">
    <property type="entry name" value="Ferritin-like"/>
</dbReference>
<dbReference type="InterPro" id="IPR003251">
    <property type="entry name" value="Rr_diiron-bd_dom"/>
</dbReference>
<keyword evidence="2" id="KW-0813">Transport</keyword>
<evidence type="ECO:0000256" key="4">
    <source>
        <dbReference type="ARBA" id="ARBA00022982"/>
    </source>
</evidence>
<dbReference type="EnsemblBacteria" id="ABD41051">
    <property type="protein sequence ID" value="ABD41051"/>
    <property type="gene ID" value="Mhun_1311"/>
</dbReference>
<dbReference type="CDD" id="cd00729">
    <property type="entry name" value="rubredoxin_SM"/>
    <property type="match status" value="1"/>
</dbReference>
<dbReference type="FunFam" id="2.20.28.10:FF:000018">
    <property type="entry name" value="Rubrerythrin"/>
    <property type="match status" value="1"/>
</dbReference>
<protein>
    <submittedName>
        <fullName evidence="8">Rubrerythrin</fullName>
    </submittedName>
</protein>
<evidence type="ECO:0000256" key="2">
    <source>
        <dbReference type="ARBA" id="ARBA00022448"/>
    </source>
</evidence>
<dbReference type="PROSITE" id="PS50903">
    <property type="entry name" value="RUBREDOXIN_LIKE"/>
    <property type="match status" value="1"/>
</dbReference>
<dbReference type="Pfam" id="PF02915">
    <property type="entry name" value="Rubrerythrin"/>
    <property type="match status" value="1"/>
</dbReference>
<name>Q2FNL8_METHJ</name>
<evidence type="ECO:0000313" key="8">
    <source>
        <dbReference type="EMBL" id="ABD41051.1"/>
    </source>
</evidence>
<comment type="cofactor">
    <cofactor evidence="1">
        <name>Fe(3+)</name>
        <dbReference type="ChEBI" id="CHEBI:29034"/>
    </cofactor>
</comment>
<dbReference type="InterPro" id="IPR024934">
    <property type="entry name" value="Rubredoxin-like_dom"/>
</dbReference>
<dbReference type="RefSeq" id="WP_011448328.1">
    <property type="nucleotide sequence ID" value="NC_007796.1"/>
</dbReference>
<evidence type="ECO:0000256" key="5">
    <source>
        <dbReference type="ARBA" id="ARBA00023004"/>
    </source>
</evidence>
<dbReference type="OrthoDB" id="45654at2157"/>
<dbReference type="InterPro" id="IPR009078">
    <property type="entry name" value="Ferritin-like_SF"/>
</dbReference>
<dbReference type="PANTHER" id="PTHR43865:SF1">
    <property type="entry name" value="RUBRERYTHRIN-RELATED"/>
    <property type="match status" value="1"/>
</dbReference>
<dbReference type="GO" id="GO:0016491">
    <property type="term" value="F:oxidoreductase activity"/>
    <property type="evidence" value="ECO:0007669"/>
    <property type="project" value="InterPro"/>
</dbReference>
<organism evidence="8 9">
    <name type="scientific">Methanospirillum hungatei JF-1 (strain ATCC 27890 / DSM 864 / NBRC 100397 / JF-1)</name>
    <dbReference type="NCBI Taxonomy" id="323259"/>
    <lineage>
        <taxon>Archaea</taxon>
        <taxon>Methanobacteriati</taxon>
        <taxon>Methanobacteriota</taxon>
        <taxon>Stenosarchaea group</taxon>
        <taxon>Methanomicrobia</taxon>
        <taxon>Methanomicrobiales</taxon>
        <taxon>Methanospirillaceae</taxon>
        <taxon>Methanospirillum</taxon>
    </lineage>
</organism>
<dbReference type="PANTHER" id="PTHR43865">
    <property type="entry name" value="RUBRERYTHRIN-RELATED"/>
    <property type="match status" value="1"/>
</dbReference>
<reference evidence="9" key="1">
    <citation type="journal article" date="2016" name="Stand. Genomic Sci.">
        <title>Complete genome sequence of Methanospirillum hungatei type strain JF1.</title>
        <authorList>
            <person name="Gunsalus R.P."/>
            <person name="Cook L.E."/>
            <person name="Crable B."/>
            <person name="Rohlin L."/>
            <person name="McDonald E."/>
            <person name="Mouttaki H."/>
            <person name="Sieber J.R."/>
            <person name="Poweleit N."/>
            <person name="Zhou H."/>
            <person name="Lapidus A.L."/>
            <person name="Daligault H.E."/>
            <person name="Land M."/>
            <person name="Gilna P."/>
            <person name="Ivanova N."/>
            <person name="Kyrpides N."/>
            <person name="Culley D.E."/>
            <person name="McInerney M.J."/>
        </authorList>
    </citation>
    <scope>NUCLEOTIDE SEQUENCE [LARGE SCALE GENOMIC DNA]</scope>
    <source>
        <strain evidence="9">ATCC 27890 / DSM 864 / NBRC 100397 / JF-1</strain>
    </source>
</reference>
<evidence type="ECO:0000259" key="7">
    <source>
        <dbReference type="PROSITE" id="PS50905"/>
    </source>
</evidence>
<sequence length="190" mass="21300">MELKGSQTEKNLLAAFAGESQARMRYNYFASVAKKEGYEQISAIFTETADNEKEHAKLFFKLLPGGDAEITASYPSGMIKTTPENLKAAADGESHEWGALYPGFAETAEKEGFKEIAETFRHIAKVEVSHEQRFRKLLAAVEQGTVFKRNTPTRWKCRNCGYVHEGSEAPNPCPVCAHAQAHFELWCDNY</sequence>
<dbReference type="KEGG" id="mhu:Mhun_1311"/>
<dbReference type="GO" id="GO:0005506">
    <property type="term" value="F:iron ion binding"/>
    <property type="evidence" value="ECO:0007669"/>
    <property type="project" value="InterPro"/>
</dbReference>
<dbReference type="InterPro" id="IPR052364">
    <property type="entry name" value="Rubrerythrin"/>
</dbReference>
<keyword evidence="9" id="KW-1185">Reference proteome</keyword>
<feature type="domain" description="Ferritin-like diiron" evidence="7">
    <location>
        <begin position="2"/>
        <end position="145"/>
    </location>
</feature>
<dbReference type="PROSITE" id="PS50905">
    <property type="entry name" value="FERRITIN_LIKE"/>
    <property type="match status" value="1"/>
</dbReference>
<dbReference type="CDD" id="cd01041">
    <property type="entry name" value="Rubrerythrin"/>
    <property type="match status" value="1"/>
</dbReference>
<dbReference type="InParanoid" id="Q2FNL8"/>
<evidence type="ECO:0000313" key="9">
    <source>
        <dbReference type="Proteomes" id="UP000001941"/>
    </source>
</evidence>
<evidence type="ECO:0000259" key="6">
    <source>
        <dbReference type="PROSITE" id="PS50903"/>
    </source>
</evidence>
<dbReference type="EMBL" id="CP000254">
    <property type="protein sequence ID" value="ABD41051.1"/>
    <property type="molecule type" value="Genomic_DNA"/>
</dbReference>
<dbReference type="Pfam" id="PF21349">
    <property type="entry name" value="RUBY_RBDX"/>
    <property type="match status" value="1"/>
</dbReference>
<dbReference type="HOGENOM" id="CLU_095256_0_0_2"/>
<proteinExistence type="predicted"/>
<dbReference type="SUPFAM" id="SSF47240">
    <property type="entry name" value="Ferritin-like"/>
    <property type="match status" value="1"/>
</dbReference>
<gene>
    <name evidence="8" type="ordered locus">Mhun_1311</name>
</gene>
<dbReference type="AlphaFoldDB" id="Q2FNL8"/>
<keyword evidence="3" id="KW-0479">Metal-binding</keyword>
<dbReference type="Gene3D" id="2.20.28.10">
    <property type="match status" value="1"/>
</dbReference>
<dbReference type="FunCoup" id="Q2FNL8">
    <property type="interactions" value="2"/>
</dbReference>
<keyword evidence="4" id="KW-0249">Electron transport</keyword>
<dbReference type="eggNOG" id="arCOG01097">
    <property type="taxonomic scope" value="Archaea"/>
</dbReference>
<evidence type="ECO:0000256" key="1">
    <source>
        <dbReference type="ARBA" id="ARBA00001965"/>
    </source>
</evidence>
<dbReference type="Gene3D" id="1.20.1260.10">
    <property type="match status" value="1"/>
</dbReference>
<dbReference type="GeneID" id="3922855"/>
<accession>Q2FNL8</accession>
<keyword evidence="5" id="KW-0408">Iron</keyword>
<dbReference type="Proteomes" id="UP000001941">
    <property type="component" value="Chromosome"/>
</dbReference>
<feature type="domain" description="Rubredoxin-like" evidence="6">
    <location>
        <begin position="152"/>
        <end position="186"/>
    </location>
</feature>
<dbReference type="InterPro" id="IPR009040">
    <property type="entry name" value="Ferritin-like_diiron"/>
</dbReference>
<dbReference type="InterPro" id="IPR048574">
    <property type="entry name" value="RUBY_RBDX"/>
</dbReference>
<dbReference type="SUPFAM" id="SSF57802">
    <property type="entry name" value="Rubredoxin-like"/>
    <property type="match status" value="1"/>
</dbReference>